<organism evidence="2 3">
    <name type="scientific">Ditylenchus destructor</name>
    <dbReference type="NCBI Taxonomy" id="166010"/>
    <lineage>
        <taxon>Eukaryota</taxon>
        <taxon>Metazoa</taxon>
        <taxon>Ecdysozoa</taxon>
        <taxon>Nematoda</taxon>
        <taxon>Chromadorea</taxon>
        <taxon>Rhabditida</taxon>
        <taxon>Tylenchina</taxon>
        <taxon>Tylenchomorpha</taxon>
        <taxon>Sphaerularioidea</taxon>
        <taxon>Anguinidae</taxon>
        <taxon>Anguininae</taxon>
        <taxon>Ditylenchus</taxon>
    </lineage>
</organism>
<evidence type="ECO:0000313" key="3">
    <source>
        <dbReference type="Proteomes" id="UP001201812"/>
    </source>
</evidence>
<proteinExistence type="predicted"/>
<protein>
    <recommendedName>
        <fullName evidence="1">F-box domain-containing protein</fullName>
    </recommendedName>
</protein>
<evidence type="ECO:0000259" key="1">
    <source>
        <dbReference type="PROSITE" id="PS50181"/>
    </source>
</evidence>
<dbReference type="EMBL" id="JAKKPZ010000162">
    <property type="protein sequence ID" value="KAI1699936.1"/>
    <property type="molecule type" value="Genomic_DNA"/>
</dbReference>
<dbReference type="InterPro" id="IPR001810">
    <property type="entry name" value="F-box_dom"/>
</dbReference>
<dbReference type="AlphaFoldDB" id="A0AAD4MMF8"/>
<gene>
    <name evidence="2" type="ORF">DdX_17029</name>
</gene>
<reference evidence="2" key="1">
    <citation type="submission" date="2022-01" db="EMBL/GenBank/DDBJ databases">
        <title>Genome Sequence Resource for Two Populations of Ditylenchus destructor, the Migratory Endoparasitic Phytonematode.</title>
        <authorList>
            <person name="Zhang H."/>
            <person name="Lin R."/>
            <person name="Xie B."/>
        </authorList>
    </citation>
    <scope>NUCLEOTIDE SEQUENCE</scope>
    <source>
        <strain evidence="2">BazhouSP</strain>
    </source>
</reference>
<evidence type="ECO:0000313" key="2">
    <source>
        <dbReference type="EMBL" id="KAI1699936.1"/>
    </source>
</evidence>
<feature type="domain" description="F-box" evidence="1">
    <location>
        <begin position="1"/>
        <end position="49"/>
    </location>
</feature>
<dbReference type="PROSITE" id="PS50181">
    <property type="entry name" value="FBOX"/>
    <property type="match status" value="1"/>
</dbReference>
<comment type="caution">
    <text evidence="2">The sequence shown here is derived from an EMBL/GenBank/DDBJ whole genome shotgun (WGS) entry which is preliminary data.</text>
</comment>
<sequence>MSSLPNEIFSDMTKFLPNDDITDLMHMSRKFNALVTPRLKKIDQEMTTMNQSIKSFMASTVTDDDDEWISQLNLKRFEPIGSKAKKAMKEVFAKVDDLKCLCDGSMALGHDTLDRFKEGMSLERFDDATFLRILGALVATPKFRQEYNVPFEFADDFVLTLLFRYQNYYGRFDDVERIWTSYWANFESE</sequence>
<dbReference type="Proteomes" id="UP001201812">
    <property type="component" value="Unassembled WGS sequence"/>
</dbReference>
<name>A0AAD4MMF8_9BILA</name>
<keyword evidence="3" id="KW-1185">Reference proteome</keyword>
<accession>A0AAD4MMF8</accession>